<dbReference type="PROSITE" id="PS51257">
    <property type="entry name" value="PROKAR_LIPOPROTEIN"/>
    <property type="match status" value="1"/>
</dbReference>
<evidence type="ECO:0000256" key="1">
    <source>
        <dbReference type="SAM" id="SignalP"/>
    </source>
</evidence>
<keyword evidence="1" id="KW-0732">Signal</keyword>
<feature type="chain" id="PRO_5011516292" evidence="1">
    <location>
        <begin position="20"/>
        <end position="132"/>
    </location>
</feature>
<reference evidence="2 3" key="1">
    <citation type="submission" date="2016-10" db="EMBL/GenBank/DDBJ databases">
        <authorList>
            <person name="de Groot N.N."/>
        </authorList>
    </citation>
    <scope>NUCLEOTIDE SEQUENCE [LARGE SCALE GENOMIC DNA]</scope>
    <source>
        <strain evidence="2 3">CGMCC 1.9167</strain>
    </source>
</reference>
<organism evidence="2 3">
    <name type="scientific">Marinobacter daqiaonensis</name>
    <dbReference type="NCBI Taxonomy" id="650891"/>
    <lineage>
        <taxon>Bacteria</taxon>
        <taxon>Pseudomonadati</taxon>
        <taxon>Pseudomonadota</taxon>
        <taxon>Gammaproteobacteria</taxon>
        <taxon>Pseudomonadales</taxon>
        <taxon>Marinobacteraceae</taxon>
        <taxon>Marinobacter</taxon>
    </lineage>
</organism>
<proteinExistence type="predicted"/>
<sequence length="132" mass="14509">MTIRSFVTLSPLLFACALAVVTAHGEETAQKYPDVIGVEVEPEASGSYLFSVTLSSPYDSPQRYADAFRIRTADGTQLGVRQLLHHHADEQPFTRRLGGVEIPEDVDTVVVEGRDQKHGYGGGVKEVRLPER</sequence>
<dbReference type="EMBL" id="FOYW01000001">
    <property type="protein sequence ID" value="SFR45175.1"/>
    <property type="molecule type" value="Genomic_DNA"/>
</dbReference>
<name>A0A1I6GSF9_9GAMM</name>
<feature type="signal peptide" evidence="1">
    <location>
        <begin position="1"/>
        <end position="19"/>
    </location>
</feature>
<dbReference type="Proteomes" id="UP000198644">
    <property type="component" value="Unassembled WGS sequence"/>
</dbReference>
<gene>
    <name evidence="2" type="ORF">SAMN05216203_0434</name>
</gene>
<dbReference type="AlphaFoldDB" id="A0A1I6GSF9"/>
<evidence type="ECO:0000313" key="3">
    <source>
        <dbReference type="Proteomes" id="UP000198644"/>
    </source>
</evidence>
<protein>
    <submittedName>
        <fullName evidence="2">Uncharacterized protein</fullName>
    </submittedName>
</protein>
<dbReference type="STRING" id="650891.SAMN05216203_0434"/>
<dbReference type="OrthoDB" id="573055at2"/>
<keyword evidence="3" id="KW-1185">Reference proteome</keyword>
<evidence type="ECO:0000313" key="2">
    <source>
        <dbReference type="EMBL" id="SFR45175.1"/>
    </source>
</evidence>
<accession>A0A1I6GSF9</accession>
<dbReference type="RefSeq" id="WP_139229888.1">
    <property type="nucleotide sequence ID" value="NZ_FOYW01000001.1"/>
</dbReference>